<dbReference type="OrthoDB" id="7357196at2759"/>
<protein>
    <recommendedName>
        <fullName evidence="1">C-type lectin domain-containing protein</fullName>
    </recommendedName>
</protein>
<name>A0A3Q1I481_ANATE</name>
<dbReference type="PRINTS" id="PR01504">
    <property type="entry name" value="PNCREATITSAP"/>
</dbReference>
<dbReference type="GeneTree" id="ENSGT00940000161814"/>
<dbReference type="AlphaFoldDB" id="A0A3Q1I481"/>
<accession>A0A3Q1I481</accession>
<reference evidence="2" key="1">
    <citation type="submission" date="2021-04" db="EMBL/GenBank/DDBJ databases">
        <authorList>
            <consortium name="Wellcome Sanger Institute Data Sharing"/>
        </authorList>
    </citation>
    <scope>NUCLEOTIDE SEQUENCE [LARGE SCALE GENOMIC DNA]</scope>
</reference>
<sequence length="170" mass="20129">MLLLKHFNIPYSVTLRQFLFTVQSFLQKRCPDGWSSYGGKCFIFIDTPKKWTEAEVYCRFDGANLASIHSEEENHFITSLTRGESHNFPQTWLGGFDAIHPGYWMWSDGSEFNYKNWCDNNQDDDEHENHHKQDKSKNKNCLRMNYDCKKRPRLMLLIPNVSFLPCFCNQ</sequence>
<reference evidence="2" key="3">
    <citation type="submission" date="2025-09" db="UniProtKB">
        <authorList>
            <consortium name="Ensembl"/>
        </authorList>
    </citation>
    <scope>IDENTIFICATION</scope>
</reference>
<dbReference type="PROSITE" id="PS50041">
    <property type="entry name" value="C_TYPE_LECTIN_2"/>
    <property type="match status" value="1"/>
</dbReference>
<dbReference type="PANTHER" id="PTHR22803">
    <property type="entry name" value="MANNOSE, PHOSPHOLIPASE, LECTIN RECEPTOR RELATED"/>
    <property type="match status" value="1"/>
</dbReference>
<dbReference type="InterPro" id="IPR050111">
    <property type="entry name" value="C-type_lectin/snaclec_domain"/>
</dbReference>
<evidence type="ECO:0000313" key="3">
    <source>
        <dbReference type="Proteomes" id="UP000265040"/>
    </source>
</evidence>
<dbReference type="Proteomes" id="UP000265040">
    <property type="component" value="Chromosome 18"/>
</dbReference>
<dbReference type="InParanoid" id="A0A3Q1I481"/>
<dbReference type="InterPro" id="IPR001304">
    <property type="entry name" value="C-type_lectin-like"/>
</dbReference>
<evidence type="ECO:0000313" key="2">
    <source>
        <dbReference type="Ensembl" id="ENSATEP00000016252.2"/>
    </source>
</evidence>
<evidence type="ECO:0000259" key="1">
    <source>
        <dbReference type="PROSITE" id="PS50041"/>
    </source>
</evidence>
<proteinExistence type="predicted"/>
<dbReference type="InterPro" id="IPR016186">
    <property type="entry name" value="C-type_lectin-like/link_sf"/>
</dbReference>
<dbReference type="SUPFAM" id="SSF56436">
    <property type="entry name" value="C-type lectin-like"/>
    <property type="match status" value="1"/>
</dbReference>
<dbReference type="Ensembl" id="ENSATET00000016510.2">
    <property type="protein sequence ID" value="ENSATEP00000016252.2"/>
    <property type="gene ID" value="ENSATEG00000011301.2"/>
</dbReference>
<feature type="domain" description="C-type lectin" evidence="1">
    <location>
        <begin position="37"/>
        <end position="144"/>
    </location>
</feature>
<organism evidence="2 3">
    <name type="scientific">Anabas testudineus</name>
    <name type="common">Climbing perch</name>
    <name type="synonym">Anthias testudineus</name>
    <dbReference type="NCBI Taxonomy" id="64144"/>
    <lineage>
        <taxon>Eukaryota</taxon>
        <taxon>Metazoa</taxon>
        <taxon>Chordata</taxon>
        <taxon>Craniata</taxon>
        <taxon>Vertebrata</taxon>
        <taxon>Euteleostomi</taxon>
        <taxon>Actinopterygii</taxon>
        <taxon>Neopterygii</taxon>
        <taxon>Teleostei</taxon>
        <taxon>Neoteleostei</taxon>
        <taxon>Acanthomorphata</taxon>
        <taxon>Anabantaria</taxon>
        <taxon>Anabantiformes</taxon>
        <taxon>Anabantoidei</taxon>
        <taxon>Anabantidae</taxon>
        <taxon>Anabas</taxon>
    </lineage>
</organism>
<dbReference type="SMART" id="SM00034">
    <property type="entry name" value="CLECT"/>
    <property type="match status" value="1"/>
</dbReference>
<keyword evidence="3" id="KW-1185">Reference proteome</keyword>
<reference evidence="2" key="2">
    <citation type="submission" date="2025-08" db="UniProtKB">
        <authorList>
            <consortium name="Ensembl"/>
        </authorList>
    </citation>
    <scope>IDENTIFICATION</scope>
</reference>
<dbReference type="InterPro" id="IPR016187">
    <property type="entry name" value="CTDL_fold"/>
</dbReference>
<dbReference type="Pfam" id="PF00059">
    <property type="entry name" value="Lectin_C"/>
    <property type="match status" value="1"/>
</dbReference>
<dbReference type="Gene3D" id="3.10.100.10">
    <property type="entry name" value="Mannose-Binding Protein A, subunit A"/>
    <property type="match status" value="1"/>
</dbReference>
<dbReference type="CDD" id="cd00037">
    <property type="entry name" value="CLECT"/>
    <property type="match status" value="1"/>
</dbReference>
<dbReference type="STRING" id="64144.ENSATEP00000016252"/>